<evidence type="ECO:0000313" key="2">
    <source>
        <dbReference type="EMBL" id="KYN11544.1"/>
    </source>
</evidence>
<dbReference type="AlphaFoldDB" id="A0A195DGE8"/>
<evidence type="ECO:0000313" key="3">
    <source>
        <dbReference type="Proteomes" id="UP000078492"/>
    </source>
</evidence>
<protein>
    <submittedName>
        <fullName evidence="2">Uncharacterized protein</fullName>
    </submittedName>
</protein>
<dbReference type="EMBL" id="KQ980905">
    <property type="protein sequence ID" value="KYN11544.1"/>
    <property type="molecule type" value="Genomic_DNA"/>
</dbReference>
<name>A0A195DGE8_9HYME</name>
<gene>
    <name evidence="2" type="ORF">ALC57_16328</name>
</gene>
<keyword evidence="3" id="KW-1185">Reference proteome</keyword>
<organism evidence="2 3">
    <name type="scientific">Trachymyrmex cornetzi</name>
    <dbReference type="NCBI Taxonomy" id="471704"/>
    <lineage>
        <taxon>Eukaryota</taxon>
        <taxon>Metazoa</taxon>
        <taxon>Ecdysozoa</taxon>
        <taxon>Arthropoda</taxon>
        <taxon>Hexapoda</taxon>
        <taxon>Insecta</taxon>
        <taxon>Pterygota</taxon>
        <taxon>Neoptera</taxon>
        <taxon>Endopterygota</taxon>
        <taxon>Hymenoptera</taxon>
        <taxon>Apocrita</taxon>
        <taxon>Aculeata</taxon>
        <taxon>Formicoidea</taxon>
        <taxon>Formicidae</taxon>
        <taxon>Myrmicinae</taxon>
        <taxon>Trachymyrmex</taxon>
    </lineage>
</organism>
<evidence type="ECO:0000256" key="1">
    <source>
        <dbReference type="SAM" id="MobiDB-lite"/>
    </source>
</evidence>
<proteinExistence type="predicted"/>
<dbReference type="Proteomes" id="UP000078492">
    <property type="component" value="Unassembled WGS sequence"/>
</dbReference>
<sequence>MDRARRCGLEAEYLRVNGNPPVCLQTSETGSEGSLCERTRPIHGLSDRAKEPSSMRGTKRALSFVSTIQPRGGYNASVFLVVAELVPRTSRAKSTIKAFCDLLKCRADAAEERIGPPEGIRQQGVQFGMHWRKNGEARRKTPRVEPTMKGQEGSGMLPYILPATTMTATTTRMTTTDNASTVLASDMPISET</sequence>
<accession>A0A195DGE8</accession>
<feature type="region of interest" description="Disordered" evidence="1">
    <location>
        <begin position="136"/>
        <end position="157"/>
    </location>
</feature>
<reference evidence="2 3" key="1">
    <citation type="submission" date="2015-09" db="EMBL/GenBank/DDBJ databases">
        <title>Trachymyrmex cornetzi WGS genome.</title>
        <authorList>
            <person name="Nygaard S."/>
            <person name="Hu H."/>
            <person name="Boomsma J."/>
            <person name="Zhang G."/>
        </authorList>
    </citation>
    <scope>NUCLEOTIDE SEQUENCE [LARGE SCALE GENOMIC DNA]</scope>
    <source>
        <strain evidence="2">Tcor2-1</strain>
        <tissue evidence="2">Whole body</tissue>
    </source>
</reference>